<feature type="chain" id="PRO_5047538599" evidence="1">
    <location>
        <begin position="24"/>
        <end position="87"/>
    </location>
</feature>
<comment type="caution">
    <text evidence="2">The sequence shown here is derived from an EMBL/GenBank/DDBJ whole genome shotgun (WGS) entry which is preliminary data.</text>
</comment>
<name>A0ABV7AX67_9GAMM</name>
<evidence type="ECO:0000256" key="1">
    <source>
        <dbReference type="SAM" id="SignalP"/>
    </source>
</evidence>
<sequence length="87" mass="9316">MKPSYLPLLSVLLPALCATAAVAAPEAQTAAENEPDIARVISVEEETPHPLAPPVCEVIDVKMTYLDSSGQTRIHTYRKLAPACSRS</sequence>
<dbReference type="Pfam" id="PF10976">
    <property type="entry name" value="DUF2790"/>
    <property type="match status" value="1"/>
</dbReference>
<organism evidence="2 3">
    <name type="scientific">Azotobacter bryophylli</name>
    <dbReference type="NCBI Taxonomy" id="1986537"/>
    <lineage>
        <taxon>Bacteria</taxon>
        <taxon>Pseudomonadati</taxon>
        <taxon>Pseudomonadota</taxon>
        <taxon>Gammaproteobacteria</taxon>
        <taxon>Pseudomonadales</taxon>
        <taxon>Pseudomonadaceae</taxon>
        <taxon>Azotobacter</taxon>
    </lineage>
</organism>
<dbReference type="EMBL" id="JBHRSJ010000029">
    <property type="protein sequence ID" value="MFC2973316.1"/>
    <property type="molecule type" value="Genomic_DNA"/>
</dbReference>
<dbReference type="Gene3D" id="2.30.140.50">
    <property type="entry name" value="Protein of unknown function DUF2790"/>
    <property type="match status" value="1"/>
</dbReference>
<gene>
    <name evidence="2" type="ORF">ACFOJE_13990</name>
</gene>
<keyword evidence="3" id="KW-1185">Reference proteome</keyword>
<evidence type="ECO:0000313" key="2">
    <source>
        <dbReference type="EMBL" id="MFC2973316.1"/>
    </source>
</evidence>
<reference evidence="3" key="1">
    <citation type="journal article" date="2019" name="Int. J. Syst. Evol. Microbiol.">
        <title>The Global Catalogue of Microorganisms (GCM) 10K type strain sequencing project: providing services to taxonomists for standard genome sequencing and annotation.</title>
        <authorList>
            <consortium name="The Broad Institute Genomics Platform"/>
            <consortium name="The Broad Institute Genome Sequencing Center for Infectious Disease"/>
            <person name="Wu L."/>
            <person name="Ma J."/>
        </authorList>
    </citation>
    <scope>NUCLEOTIDE SEQUENCE [LARGE SCALE GENOMIC DNA]</scope>
    <source>
        <strain evidence="3">KCTC 62195</strain>
    </source>
</reference>
<dbReference type="Proteomes" id="UP001595457">
    <property type="component" value="Unassembled WGS sequence"/>
</dbReference>
<proteinExistence type="predicted"/>
<dbReference type="InterPro" id="IPR021245">
    <property type="entry name" value="DUF2790"/>
</dbReference>
<evidence type="ECO:0000313" key="3">
    <source>
        <dbReference type="Proteomes" id="UP001595457"/>
    </source>
</evidence>
<dbReference type="RefSeq" id="WP_377815001.1">
    <property type="nucleotide sequence ID" value="NZ_JBHRSJ010000029.1"/>
</dbReference>
<protein>
    <submittedName>
        <fullName evidence="2">DUF2790 domain-containing protein</fullName>
    </submittedName>
</protein>
<accession>A0ABV7AX67</accession>
<keyword evidence="1" id="KW-0732">Signal</keyword>
<feature type="signal peptide" evidence="1">
    <location>
        <begin position="1"/>
        <end position="23"/>
    </location>
</feature>